<dbReference type="InterPro" id="IPR000851">
    <property type="entry name" value="Ribosomal_uS5"/>
</dbReference>
<dbReference type="GO" id="GO:0006412">
    <property type="term" value="P:translation"/>
    <property type="evidence" value="ECO:0007669"/>
    <property type="project" value="InterPro"/>
</dbReference>
<keyword evidence="1" id="KW-0689">Ribosomal protein</keyword>
<feature type="region of interest" description="Disordered" evidence="2">
    <location>
        <begin position="728"/>
        <end position="786"/>
    </location>
</feature>
<dbReference type="SUPFAM" id="SSF54768">
    <property type="entry name" value="dsRNA-binding domain-like"/>
    <property type="match status" value="1"/>
</dbReference>
<feature type="region of interest" description="Disordered" evidence="2">
    <location>
        <begin position="1028"/>
        <end position="1071"/>
    </location>
</feature>
<protein>
    <recommendedName>
        <fullName evidence="3">S5 DRBM domain-containing protein</fullName>
    </recommendedName>
</protein>
<dbReference type="GO" id="GO:0005763">
    <property type="term" value="C:mitochondrial small ribosomal subunit"/>
    <property type="evidence" value="ECO:0007669"/>
    <property type="project" value="TreeGrafter"/>
</dbReference>
<accession>A0A151ZB18</accession>
<dbReference type="STRING" id="361077.A0A151ZB18"/>
<feature type="compositionally biased region" description="Basic and acidic residues" evidence="2">
    <location>
        <begin position="1049"/>
        <end position="1071"/>
    </location>
</feature>
<organism evidence="4 5">
    <name type="scientific">Tieghemostelium lacteum</name>
    <name type="common">Slime mold</name>
    <name type="synonym">Dictyostelium lacteum</name>
    <dbReference type="NCBI Taxonomy" id="361077"/>
    <lineage>
        <taxon>Eukaryota</taxon>
        <taxon>Amoebozoa</taxon>
        <taxon>Evosea</taxon>
        <taxon>Eumycetozoa</taxon>
        <taxon>Dictyostelia</taxon>
        <taxon>Dictyosteliales</taxon>
        <taxon>Raperosteliaceae</taxon>
        <taxon>Tieghemostelium</taxon>
    </lineage>
</organism>
<dbReference type="PANTHER" id="PTHR13718">
    <property type="entry name" value="RIBOSOMAL S SUBUNIT"/>
    <property type="match status" value="1"/>
</dbReference>
<sequence>MLSQLKNVSKLSNYVLTKNTLLRSSSTMTGYSNILGYSSSTSKHQDNRDQVMKNKQEDIENQQILGALDKQNDTKKYREENPELYDVDEDLVERKEIESGIFGLMSNQRSITADADETDLILNELLERDEKNRQEMIRRDPHLLNKRRVRQQIIEDDIFDDQEDGIDQYEREDREIEAKLSGIDPSKISREVDLSPGMPKIREKKRPFQEYNRYGLYNPNNIFAEGLIDLFRDPYAYIEAYAKRYNLTAEEYFGKLNQDHFDSLENINNSQAQQMYTIELMRQITQKLSQIEDTGFDTENINEITKVTNLTPQQVKLIKEYEALAAKYDKYGMDLEDMEFKDKELLDENSDSNLETADPDEDKYNSLKEDLGIENDEEDEVEFEEDGHFENIKEYEANFRIETEETLKKKLDKFFLKKEAEGKVYTPQQKESKLDYEIRKYNALVYEFFASAVSTARNEKLENQRKEAEAYVPKLITKDFVENLKREIHETGDFKPLSKDDEKLAFKDLKILLKGQTAPKSSLIEMKPQRFVDPAPILQYIKDLGGGHLAKRRLSKLIRFLLKCNDSPTFAHMLTSEEKELMAMRWPNRSASYDFYEDDEPIDYDEEVFQGLTRLEPDKHDIDENFQFIMDFQEMRAKTMPNVDILLENNEEELDNFDDMDEDYRDDDLGVERLYPEFEEDDFFNEEDDNMEPKPILHYGSKTVAKLRDQAKYVFLAHAERYFENIEDDLRKPQDEKKSSGLSLDPNENPLQGEESEHDPFKQLQDSYKDKESVEGDEFTPLDPSEYSRMNKKRLASRLYKQVKVLEISRHTKVTKAGRVNSFSCLIFAGDGKGTASLGYGKGESAPTALRRSIKDAVKKSFTLDLYNDNTLPTGLDLKYRSTKIRFYKTAQDNNFNVKTYKQSALLPILGLQGVGFRTYGRRGWKNIVETIQHELPKFTNPQEAARMMGKKFITEKKMYNNKSDEPKKSLQDLLSDKLQNQIHKDPYDLSLVSEFLYDLEKKPKRQSRQEIDHQMFSDAYDHYFGKEHESQSDDIQNISESNNKSRKRIDPMKTGTTDRKYQREQKFSHF</sequence>
<dbReference type="InParanoid" id="A0A151ZB18"/>
<feature type="compositionally biased region" description="Basic and acidic residues" evidence="2">
    <location>
        <begin position="728"/>
        <end position="739"/>
    </location>
</feature>
<dbReference type="PROSITE" id="PS50881">
    <property type="entry name" value="S5_DSRBD"/>
    <property type="match status" value="1"/>
</dbReference>
<reference evidence="4 5" key="1">
    <citation type="submission" date="2015-12" db="EMBL/GenBank/DDBJ databases">
        <title>Dictyostelia acquired genes for synthesis and detection of signals that induce cell-type specialization by lateral gene transfer from prokaryotes.</title>
        <authorList>
            <person name="Gloeckner G."/>
            <person name="Schaap P."/>
        </authorList>
    </citation>
    <scope>NUCLEOTIDE SEQUENCE [LARGE SCALE GENOMIC DNA]</scope>
    <source>
        <strain evidence="4 5">TK</strain>
    </source>
</reference>
<gene>
    <name evidence="4" type="ORF">DLAC_08036</name>
</gene>
<dbReference type="Proteomes" id="UP000076078">
    <property type="component" value="Unassembled WGS sequence"/>
</dbReference>
<dbReference type="GO" id="GO:0003735">
    <property type="term" value="F:structural constituent of ribosome"/>
    <property type="evidence" value="ECO:0007669"/>
    <property type="project" value="UniProtKB-UniRule"/>
</dbReference>
<evidence type="ECO:0000256" key="2">
    <source>
        <dbReference type="SAM" id="MobiDB-lite"/>
    </source>
</evidence>
<keyword evidence="5" id="KW-1185">Reference proteome</keyword>
<dbReference type="GO" id="GO:0003723">
    <property type="term" value="F:RNA binding"/>
    <property type="evidence" value="ECO:0007669"/>
    <property type="project" value="InterPro"/>
</dbReference>
<comment type="caution">
    <text evidence="4">The sequence shown here is derived from an EMBL/GenBank/DDBJ whole genome shotgun (WGS) entry which is preliminary data.</text>
</comment>
<proteinExistence type="predicted"/>
<dbReference type="AlphaFoldDB" id="A0A151ZB18"/>
<dbReference type="OrthoDB" id="309483at2759"/>
<keyword evidence="1" id="KW-0687">Ribonucleoprotein</keyword>
<dbReference type="Gene3D" id="3.30.160.20">
    <property type="match status" value="1"/>
</dbReference>
<evidence type="ECO:0000313" key="4">
    <source>
        <dbReference type="EMBL" id="KYQ91128.1"/>
    </source>
</evidence>
<feature type="compositionally biased region" description="Polar residues" evidence="2">
    <location>
        <begin position="1034"/>
        <end position="1043"/>
    </location>
</feature>
<evidence type="ECO:0000259" key="3">
    <source>
        <dbReference type="PROSITE" id="PS50881"/>
    </source>
</evidence>
<dbReference type="EMBL" id="LODT01000035">
    <property type="protein sequence ID" value="KYQ91128.1"/>
    <property type="molecule type" value="Genomic_DNA"/>
</dbReference>
<dbReference type="InterPro" id="IPR013810">
    <property type="entry name" value="Ribosomal_uS5_N"/>
</dbReference>
<dbReference type="Pfam" id="PF00333">
    <property type="entry name" value="Ribosomal_S5"/>
    <property type="match status" value="1"/>
</dbReference>
<dbReference type="PANTHER" id="PTHR13718:SF61">
    <property type="entry name" value="SMALL RIBOSOMAL SUBUNIT PROTEIN US5M"/>
    <property type="match status" value="1"/>
</dbReference>
<feature type="region of interest" description="Disordered" evidence="2">
    <location>
        <begin position="38"/>
        <end position="60"/>
    </location>
</feature>
<name>A0A151ZB18_TIELA</name>
<evidence type="ECO:0000256" key="1">
    <source>
        <dbReference type="PROSITE-ProRule" id="PRU00268"/>
    </source>
</evidence>
<evidence type="ECO:0000313" key="5">
    <source>
        <dbReference type="Proteomes" id="UP000076078"/>
    </source>
</evidence>
<feature type="compositionally biased region" description="Basic and acidic residues" evidence="2">
    <location>
        <begin position="43"/>
        <end position="58"/>
    </location>
</feature>
<feature type="domain" description="S5 DRBM" evidence="3">
    <location>
        <begin position="801"/>
        <end position="864"/>
    </location>
</feature>